<evidence type="ECO:0000259" key="2">
    <source>
        <dbReference type="SMART" id="SM00014"/>
    </source>
</evidence>
<feature type="domain" description="Phosphatidic acid phosphatase type 2/haloperoxidase" evidence="2">
    <location>
        <begin position="101"/>
        <end position="218"/>
    </location>
</feature>
<feature type="transmembrane region" description="Helical" evidence="1">
    <location>
        <begin position="206"/>
        <end position="226"/>
    </location>
</feature>
<dbReference type="SUPFAM" id="SSF48317">
    <property type="entry name" value="Acid phosphatase/Vanadium-dependent haloperoxidase"/>
    <property type="match status" value="1"/>
</dbReference>
<organism evidence="3 4">
    <name type="scientific">Humibacter ginsenosidimutans</name>
    <dbReference type="NCBI Taxonomy" id="2599293"/>
    <lineage>
        <taxon>Bacteria</taxon>
        <taxon>Bacillati</taxon>
        <taxon>Actinomycetota</taxon>
        <taxon>Actinomycetes</taxon>
        <taxon>Micrococcales</taxon>
        <taxon>Microbacteriaceae</taxon>
        <taxon>Humibacter</taxon>
    </lineage>
</organism>
<dbReference type="EMBL" id="CP042305">
    <property type="protein sequence ID" value="QDZ15925.1"/>
    <property type="molecule type" value="Genomic_DNA"/>
</dbReference>
<reference evidence="3 4" key="1">
    <citation type="submission" date="2019-07" db="EMBL/GenBank/DDBJ databases">
        <title>Full genome sequence of Humibacter sp. WJ7-1.</title>
        <authorList>
            <person name="Im W.-T."/>
        </authorList>
    </citation>
    <scope>NUCLEOTIDE SEQUENCE [LARGE SCALE GENOMIC DNA]</scope>
    <source>
        <strain evidence="3 4">WJ7-1</strain>
    </source>
</reference>
<dbReference type="Gene3D" id="1.20.144.10">
    <property type="entry name" value="Phosphatidic acid phosphatase type 2/haloperoxidase"/>
    <property type="match status" value="2"/>
</dbReference>
<dbReference type="InterPro" id="IPR000326">
    <property type="entry name" value="PAP2/HPO"/>
</dbReference>
<feature type="transmembrane region" description="Helical" evidence="1">
    <location>
        <begin position="27"/>
        <end position="47"/>
    </location>
</feature>
<dbReference type="InterPro" id="IPR036938">
    <property type="entry name" value="PAP2/HPO_sf"/>
</dbReference>
<dbReference type="OrthoDB" id="9789113at2"/>
<keyword evidence="4" id="KW-1185">Reference proteome</keyword>
<feature type="transmembrane region" description="Helical" evidence="1">
    <location>
        <begin position="105"/>
        <end position="126"/>
    </location>
</feature>
<proteinExistence type="predicted"/>
<dbReference type="AlphaFoldDB" id="A0A5B8M8B7"/>
<sequence>MSTPAPTVTSHARTQVNGILRPSQHPVAILVTAAITIVVLTGIGFVLTSHPIDLALSKALNISHAGSMARLTNVVYQLFSPIPAILITVVATGVIWALSRQLRVAAAFAGVVAATWIPSDLIKLAVHRPRPDIHLMTHPFYPVQVDPSHPSGHTAFVTAFVVAVIFVLRGTRWLPLGAVLGAILVIVVAVSLSIDAVHYPTDVLASILWSLAVAPAARLIWADWLMPRIPLLREPAPPTLRS</sequence>
<protein>
    <submittedName>
        <fullName evidence="3">Phosphatase PAP2 family protein</fullName>
    </submittedName>
</protein>
<keyword evidence="1" id="KW-0472">Membrane</keyword>
<gene>
    <name evidence="3" type="ORF">FPZ11_15120</name>
</gene>
<feature type="transmembrane region" description="Helical" evidence="1">
    <location>
        <begin position="173"/>
        <end position="194"/>
    </location>
</feature>
<keyword evidence="1" id="KW-0812">Transmembrane</keyword>
<dbReference type="KEGG" id="huw:FPZ11_15120"/>
<feature type="transmembrane region" description="Helical" evidence="1">
    <location>
        <begin position="78"/>
        <end position="98"/>
    </location>
</feature>
<evidence type="ECO:0000313" key="4">
    <source>
        <dbReference type="Proteomes" id="UP000320216"/>
    </source>
</evidence>
<dbReference type="RefSeq" id="WP_033371378.1">
    <property type="nucleotide sequence ID" value="NZ_CP042305.1"/>
</dbReference>
<accession>A0A5B8M8B7</accession>
<keyword evidence="1" id="KW-1133">Transmembrane helix</keyword>
<evidence type="ECO:0000313" key="3">
    <source>
        <dbReference type="EMBL" id="QDZ15925.1"/>
    </source>
</evidence>
<feature type="transmembrane region" description="Helical" evidence="1">
    <location>
        <begin position="151"/>
        <end position="168"/>
    </location>
</feature>
<evidence type="ECO:0000256" key="1">
    <source>
        <dbReference type="SAM" id="Phobius"/>
    </source>
</evidence>
<name>A0A5B8M8B7_9MICO</name>
<dbReference type="SMART" id="SM00014">
    <property type="entry name" value="acidPPc"/>
    <property type="match status" value="1"/>
</dbReference>
<dbReference type="Proteomes" id="UP000320216">
    <property type="component" value="Chromosome"/>
</dbReference>
<dbReference type="Pfam" id="PF01569">
    <property type="entry name" value="PAP2"/>
    <property type="match status" value="1"/>
</dbReference>